<comment type="caution">
    <text evidence="5">The sequence shown here is derived from an EMBL/GenBank/DDBJ whole genome shotgun (WGS) entry which is preliminary data.</text>
</comment>
<gene>
    <name evidence="5" type="ORF">MKY91_10030</name>
</gene>
<dbReference type="NCBIfam" id="TIGR01446">
    <property type="entry name" value="DnaD_dom"/>
    <property type="match status" value="1"/>
</dbReference>
<protein>
    <submittedName>
        <fullName evidence="5">DnaD domain-containing protein</fullName>
    </submittedName>
</protein>
<evidence type="ECO:0000313" key="6">
    <source>
        <dbReference type="Proteomes" id="UP001418796"/>
    </source>
</evidence>
<evidence type="ECO:0000256" key="2">
    <source>
        <dbReference type="SAM" id="MobiDB-lite"/>
    </source>
</evidence>
<comment type="similarity">
    <text evidence="1">Belongs to the DnaB/DnaD family.</text>
</comment>
<name>A0ABU9VI17_9BACI</name>
<evidence type="ECO:0000259" key="3">
    <source>
        <dbReference type="Pfam" id="PF07261"/>
    </source>
</evidence>
<dbReference type="InterPro" id="IPR034829">
    <property type="entry name" value="DnaD-like_sf"/>
</dbReference>
<organism evidence="5 6">
    <name type="scientific">Alkalicoccobacillus gibsonii</name>
    <dbReference type="NCBI Taxonomy" id="79881"/>
    <lineage>
        <taxon>Bacteria</taxon>
        <taxon>Bacillati</taxon>
        <taxon>Bacillota</taxon>
        <taxon>Bacilli</taxon>
        <taxon>Bacillales</taxon>
        <taxon>Bacillaceae</taxon>
        <taxon>Alkalicoccobacillus</taxon>
    </lineage>
</organism>
<feature type="domain" description="DnaB/C C-terminal" evidence="3">
    <location>
        <begin position="130"/>
        <end position="202"/>
    </location>
</feature>
<accession>A0ABU9VI17</accession>
<dbReference type="PANTHER" id="PTHR37293">
    <property type="entry name" value="PHAGE REPLICATION PROTEIN-RELATED"/>
    <property type="match status" value="1"/>
</dbReference>
<dbReference type="SUPFAM" id="SSF158499">
    <property type="entry name" value="DnaD domain-like"/>
    <property type="match status" value="1"/>
</dbReference>
<evidence type="ECO:0000259" key="4">
    <source>
        <dbReference type="Pfam" id="PF21984"/>
    </source>
</evidence>
<dbReference type="Gene3D" id="1.10.10.630">
    <property type="entry name" value="DnaD domain-like"/>
    <property type="match status" value="1"/>
</dbReference>
<sequence length="233" mass="27316">MNKNQFAKWMAQKQVTIPALLLENYTVLGLNEQELIALLHIQSFLDQGERFVTPMQLSERMTLSHEDCTKLLSKLIRSQMLSLEKNSDESGMFYETYSLEPLWLRLIECLEAENQRTNENQSIELEGKLYKQVEQEFGRPLSPIEGETLSMWIDQDKHQPELIFAALKEAVISGKLNFRYIDRILFEWKKNGIRTPEQARTHSEKFRNHTQTRKPAKEVVQTNSVPGFNWLEQ</sequence>
<dbReference type="PANTHER" id="PTHR37293:SF6">
    <property type="entry name" value="DNA REPLICATION PROTEIN DNAD"/>
    <property type="match status" value="1"/>
</dbReference>
<dbReference type="InterPro" id="IPR036388">
    <property type="entry name" value="WH-like_DNA-bd_sf"/>
</dbReference>
<evidence type="ECO:0000313" key="5">
    <source>
        <dbReference type="EMBL" id="MEN0643483.1"/>
    </source>
</evidence>
<reference evidence="5 6" key="1">
    <citation type="submission" date="2024-03" db="EMBL/GenBank/DDBJ databases">
        <title>Bacilli Hybrid Assemblies.</title>
        <authorList>
            <person name="Kovac J."/>
        </authorList>
    </citation>
    <scope>NUCLEOTIDE SEQUENCE [LARGE SCALE GENOMIC DNA]</scope>
    <source>
        <strain evidence="5 6">FSL R7-0666</strain>
    </source>
</reference>
<dbReference type="Proteomes" id="UP001418796">
    <property type="component" value="Unassembled WGS sequence"/>
</dbReference>
<feature type="compositionally biased region" description="Basic and acidic residues" evidence="2">
    <location>
        <begin position="197"/>
        <end position="207"/>
    </location>
</feature>
<dbReference type="InterPro" id="IPR053843">
    <property type="entry name" value="DnaD_N"/>
</dbReference>
<feature type="domain" description="DnaD N-terminal" evidence="4">
    <location>
        <begin position="17"/>
        <end position="116"/>
    </location>
</feature>
<dbReference type="InterPro" id="IPR053162">
    <property type="entry name" value="DnaD"/>
</dbReference>
<dbReference type="InterPro" id="IPR006343">
    <property type="entry name" value="DnaB/C_C"/>
</dbReference>
<dbReference type="Pfam" id="PF21984">
    <property type="entry name" value="DnaD_N"/>
    <property type="match status" value="1"/>
</dbReference>
<dbReference type="EMBL" id="JBCITK010000001">
    <property type="protein sequence ID" value="MEN0643483.1"/>
    <property type="molecule type" value="Genomic_DNA"/>
</dbReference>
<dbReference type="RefSeq" id="WP_203086789.1">
    <property type="nucleotide sequence ID" value="NZ_JAEUZA010000001.1"/>
</dbReference>
<feature type="region of interest" description="Disordered" evidence="2">
    <location>
        <begin position="197"/>
        <end position="216"/>
    </location>
</feature>
<evidence type="ECO:0000256" key="1">
    <source>
        <dbReference type="ARBA" id="ARBA00093462"/>
    </source>
</evidence>
<dbReference type="Pfam" id="PF07261">
    <property type="entry name" value="DnaB_2"/>
    <property type="match status" value="1"/>
</dbReference>
<proteinExistence type="inferred from homology"/>
<dbReference type="Gene3D" id="1.10.10.10">
    <property type="entry name" value="Winged helix-like DNA-binding domain superfamily/Winged helix DNA-binding domain"/>
    <property type="match status" value="1"/>
</dbReference>
<keyword evidence="6" id="KW-1185">Reference proteome</keyword>